<evidence type="ECO:0000313" key="2">
    <source>
        <dbReference type="EMBL" id="CAF1534104.1"/>
    </source>
</evidence>
<keyword evidence="4" id="KW-1185">Reference proteome</keyword>
<name>A0A815VYN4_9BILA</name>
<sequence length="57" mass="6193">MKEHVILWCSRPLRSAGQSQSRSAGRFTGPKPRKIFCTGPGPRGLRKDPSLAGLSQS</sequence>
<protein>
    <submittedName>
        <fullName evidence="2">Uncharacterized protein</fullName>
    </submittedName>
</protein>
<evidence type="ECO:0000256" key="1">
    <source>
        <dbReference type="SAM" id="MobiDB-lite"/>
    </source>
</evidence>
<proteinExistence type="predicted"/>
<dbReference type="Proteomes" id="UP000663829">
    <property type="component" value="Unassembled WGS sequence"/>
</dbReference>
<feature type="non-terminal residue" evidence="2">
    <location>
        <position position="1"/>
    </location>
</feature>
<evidence type="ECO:0000313" key="3">
    <source>
        <dbReference type="EMBL" id="CAF4393820.1"/>
    </source>
</evidence>
<organism evidence="2 4">
    <name type="scientific">Didymodactylos carnosus</name>
    <dbReference type="NCBI Taxonomy" id="1234261"/>
    <lineage>
        <taxon>Eukaryota</taxon>
        <taxon>Metazoa</taxon>
        <taxon>Spiralia</taxon>
        <taxon>Gnathifera</taxon>
        <taxon>Rotifera</taxon>
        <taxon>Eurotatoria</taxon>
        <taxon>Bdelloidea</taxon>
        <taxon>Philodinida</taxon>
        <taxon>Philodinidae</taxon>
        <taxon>Didymodactylos</taxon>
    </lineage>
</organism>
<dbReference type="AlphaFoldDB" id="A0A815VYN4"/>
<gene>
    <name evidence="2" type="ORF">GPM918_LOCUS38226</name>
    <name evidence="3" type="ORF">SRO942_LOCUS39041</name>
</gene>
<comment type="caution">
    <text evidence="2">The sequence shown here is derived from an EMBL/GenBank/DDBJ whole genome shotgun (WGS) entry which is preliminary data.</text>
</comment>
<dbReference type="Proteomes" id="UP000681722">
    <property type="component" value="Unassembled WGS sequence"/>
</dbReference>
<accession>A0A815VYN4</accession>
<feature type="region of interest" description="Disordered" evidence="1">
    <location>
        <begin position="15"/>
        <end position="57"/>
    </location>
</feature>
<dbReference type="EMBL" id="CAJOBC010090717">
    <property type="protein sequence ID" value="CAF4393820.1"/>
    <property type="molecule type" value="Genomic_DNA"/>
</dbReference>
<dbReference type="EMBL" id="CAJNOQ010025105">
    <property type="protein sequence ID" value="CAF1534104.1"/>
    <property type="molecule type" value="Genomic_DNA"/>
</dbReference>
<reference evidence="2" key="1">
    <citation type="submission" date="2021-02" db="EMBL/GenBank/DDBJ databases">
        <authorList>
            <person name="Nowell W R."/>
        </authorList>
    </citation>
    <scope>NUCLEOTIDE SEQUENCE</scope>
</reference>
<evidence type="ECO:0000313" key="4">
    <source>
        <dbReference type="Proteomes" id="UP000663829"/>
    </source>
</evidence>